<comment type="caution">
    <text evidence="1">The sequence shown here is derived from an EMBL/GenBank/DDBJ whole genome shotgun (WGS) entry which is preliminary data.</text>
</comment>
<gene>
    <name evidence="1" type="ORF">F8B77_09125</name>
</gene>
<evidence type="ECO:0008006" key="3">
    <source>
        <dbReference type="Google" id="ProtNLM"/>
    </source>
</evidence>
<evidence type="ECO:0000313" key="1">
    <source>
        <dbReference type="EMBL" id="KAB2824819.1"/>
    </source>
</evidence>
<dbReference type="AlphaFoldDB" id="A0A6N6RT62"/>
<reference evidence="1 2" key="1">
    <citation type="submission" date="2019-09" db="EMBL/GenBank/DDBJ databases">
        <title>Genome of Aliivibrio finisterrensis LMG 23869 (type strain).</title>
        <authorList>
            <person name="Bowman J.P."/>
        </authorList>
    </citation>
    <scope>NUCLEOTIDE SEQUENCE [LARGE SCALE GENOMIC DNA]</scope>
    <source>
        <strain evidence="1 2">LMG 23869</strain>
    </source>
</reference>
<protein>
    <recommendedName>
        <fullName evidence="3">GIY-YIG nuclease family protein</fullName>
    </recommendedName>
</protein>
<name>A0A6N6RT62_9GAMM</name>
<dbReference type="Proteomes" id="UP000434870">
    <property type="component" value="Unassembled WGS sequence"/>
</dbReference>
<sequence length="105" mass="11848">MWQIYDLNGEVVGRYIGKAKNGAKRPLKHYKRNVERLLSGKPYRKSKPEGFRRVHIALANAVESGHNIQLSFLVNIGDGQDINEVESSLIKANDCKGNLDWQLNG</sequence>
<evidence type="ECO:0000313" key="2">
    <source>
        <dbReference type="Proteomes" id="UP000434870"/>
    </source>
</evidence>
<accession>A0A6N6RT62</accession>
<dbReference type="EMBL" id="WBVP01000008">
    <property type="protein sequence ID" value="KAB2824819.1"/>
    <property type="molecule type" value="Genomic_DNA"/>
</dbReference>
<organism evidence="1 2">
    <name type="scientific">Aliivibrio finisterrensis</name>
    <dbReference type="NCBI Taxonomy" id="511998"/>
    <lineage>
        <taxon>Bacteria</taxon>
        <taxon>Pseudomonadati</taxon>
        <taxon>Pseudomonadota</taxon>
        <taxon>Gammaproteobacteria</taxon>
        <taxon>Vibrionales</taxon>
        <taxon>Vibrionaceae</taxon>
        <taxon>Aliivibrio</taxon>
    </lineage>
</organism>
<proteinExistence type="predicted"/>